<dbReference type="Pfam" id="PF17932">
    <property type="entry name" value="TetR_C_24"/>
    <property type="match status" value="1"/>
</dbReference>
<evidence type="ECO:0000256" key="1">
    <source>
        <dbReference type="ARBA" id="ARBA00023015"/>
    </source>
</evidence>
<dbReference type="SUPFAM" id="SSF46689">
    <property type="entry name" value="Homeodomain-like"/>
    <property type="match status" value="1"/>
</dbReference>
<dbReference type="InterPro" id="IPR001647">
    <property type="entry name" value="HTH_TetR"/>
</dbReference>
<dbReference type="Proteomes" id="UP001203512">
    <property type="component" value="Unassembled WGS sequence"/>
</dbReference>
<dbReference type="InterPro" id="IPR050109">
    <property type="entry name" value="HTH-type_TetR-like_transc_reg"/>
</dbReference>
<sequence length="197" mass="22047">MREELLKAAVELFGSRGYEAVSLRDITAEVGLKPPAFYNHFKSKDELLVSAILAALDMFNSEVVDNDEPDMPPVERMNALIRRHVLYQISNAAFAKANDRLIDSAMLERIGSPGAKQEIRSHMRRYLDVLTQIVRDIVAGRPDDALEPRICALAIGTMCDNVLMWYRPGGSDSPEKVARRMSELARNMLKVGWSEGA</sequence>
<keyword evidence="2 4" id="KW-0238">DNA-binding</keyword>
<keyword evidence="1" id="KW-0805">Transcription regulation</keyword>
<dbReference type="InterPro" id="IPR041490">
    <property type="entry name" value="KstR2_TetR_C"/>
</dbReference>
<feature type="DNA-binding region" description="H-T-H motif" evidence="4">
    <location>
        <begin position="22"/>
        <end position="41"/>
    </location>
</feature>
<evidence type="ECO:0000313" key="6">
    <source>
        <dbReference type="EMBL" id="MCK0532603.1"/>
    </source>
</evidence>
<dbReference type="InterPro" id="IPR009057">
    <property type="entry name" value="Homeodomain-like_sf"/>
</dbReference>
<proteinExistence type="predicted"/>
<evidence type="ECO:0000256" key="3">
    <source>
        <dbReference type="ARBA" id="ARBA00023163"/>
    </source>
</evidence>
<evidence type="ECO:0000256" key="2">
    <source>
        <dbReference type="ARBA" id="ARBA00023125"/>
    </source>
</evidence>
<feature type="domain" description="HTH tetR-type" evidence="5">
    <location>
        <begin position="1"/>
        <end position="59"/>
    </location>
</feature>
<dbReference type="EMBL" id="JALKHS010000010">
    <property type="protein sequence ID" value="MCK0532603.1"/>
    <property type="molecule type" value="Genomic_DNA"/>
</dbReference>
<dbReference type="InterPro" id="IPR036271">
    <property type="entry name" value="Tet_transcr_reg_TetR-rel_C_sf"/>
</dbReference>
<dbReference type="Pfam" id="PF00440">
    <property type="entry name" value="TetR_N"/>
    <property type="match status" value="1"/>
</dbReference>
<organism evidence="6 7">
    <name type="scientific">Sphingobium agri</name>
    <dbReference type="NCBI Taxonomy" id="2933566"/>
    <lineage>
        <taxon>Bacteria</taxon>
        <taxon>Pseudomonadati</taxon>
        <taxon>Pseudomonadota</taxon>
        <taxon>Alphaproteobacteria</taxon>
        <taxon>Sphingomonadales</taxon>
        <taxon>Sphingomonadaceae</taxon>
        <taxon>Sphingobium</taxon>
    </lineage>
</organism>
<evidence type="ECO:0000313" key="7">
    <source>
        <dbReference type="Proteomes" id="UP001203512"/>
    </source>
</evidence>
<dbReference type="SUPFAM" id="SSF48498">
    <property type="entry name" value="Tetracyclin repressor-like, C-terminal domain"/>
    <property type="match status" value="1"/>
</dbReference>
<accession>A0ABT0DZR5</accession>
<dbReference type="PRINTS" id="PR00455">
    <property type="entry name" value="HTHTETR"/>
</dbReference>
<dbReference type="Gene3D" id="1.10.357.10">
    <property type="entry name" value="Tetracycline Repressor, domain 2"/>
    <property type="match status" value="1"/>
</dbReference>
<evidence type="ECO:0000256" key="4">
    <source>
        <dbReference type="PROSITE-ProRule" id="PRU00335"/>
    </source>
</evidence>
<name>A0ABT0DZR5_9SPHN</name>
<reference evidence="6 7" key="1">
    <citation type="submission" date="2022-04" db="EMBL/GenBank/DDBJ databases">
        <authorList>
            <person name="Huq M.A."/>
        </authorList>
    </citation>
    <scope>NUCLEOTIDE SEQUENCE [LARGE SCALE GENOMIC DNA]</scope>
    <source>
        <strain evidence="6 7">MAH-33</strain>
    </source>
</reference>
<evidence type="ECO:0000259" key="5">
    <source>
        <dbReference type="PROSITE" id="PS50977"/>
    </source>
</evidence>
<gene>
    <name evidence="6" type="ORF">MU848_13515</name>
</gene>
<keyword evidence="7" id="KW-1185">Reference proteome</keyword>
<dbReference type="PANTHER" id="PTHR30055:SF240">
    <property type="entry name" value="HTH-TYPE TRANSCRIPTIONAL REGULATOR ACRR"/>
    <property type="match status" value="1"/>
</dbReference>
<dbReference type="PANTHER" id="PTHR30055">
    <property type="entry name" value="HTH-TYPE TRANSCRIPTIONAL REGULATOR RUTR"/>
    <property type="match status" value="1"/>
</dbReference>
<protein>
    <submittedName>
        <fullName evidence="6">TetR/AcrR family transcriptional regulator</fullName>
    </submittedName>
</protein>
<keyword evidence="3" id="KW-0804">Transcription</keyword>
<dbReference type="PROSITE" id="PS50977">
    <property type="entry name" value="HTH_TETR_2"/>
    <property type="match status" value="1"/>
</dbReference>
<comment type="caution">
    <text evidence="6">The sequence shown here is derived from an EMBL/GenBank/DDBJ whole genome shotgun (WGS) entry which is preliminary data.</text>
</comment>